<dbReference type="AlphaFoldDB" id="G0R602"/>
<dbReference type="InParanoid" id="G0R602"/>
<dbReference type="OrthoDB" id="426293at2759"/>
<dbReference type="PANTHER" id="PTHR10217">
    <property type="entry name" value="VOLTAGE AND LIGAND GATED POTASSIUM CHANNEL"/>
    <property type="match status" value="1"/>
</dbReference>
<evidence type="ECO:0000313" key="2">
    <source>
        <dbReference type="EMBL" id="EGR27126.1"/>
    </source>
</evidence>
<dbReference type="InterPro" id="IPR050818">
    <property type="entry name" value="KCNH_animal-type"/>
</dbReference>
<dbReference type="Gene3D" id="1.10.287.70">
    <property type="match status" value="1"/>
</dbReference>
<dbReference type="STRING" id="857967.G0R602"/>
<dbReference type="EMBL" id="GL984387">
    <property type="protein sequence ID" value="EGR27126.1"/>
    <property type="molecule type" value="Genomic_DNA"/>
</dbReference>
<keyword evidence="3" id="KW-1185">Reference proteome</keyword>
<sequence length="156" mass="19005">MITPYYSKGLIVQEQNKILKKYFKKNLLLDFLVFFGFFISYHFNNAWIKYVIFLKIKRMKNIFTNMQERINLRYKFSYLIDLLILVYYVLIIAHICACHFYLVGELQYHDPDQQTWIQVQKLGILIQIIKKKKINKKTIKIWRINIQALYIGQLQQ</sequence>
<dbReference type="PANTHER" id="PTHR10217:SF435">
    <property type="entry name" value="POTASSIUM VOLTAGE-GATED CHANNEL PROTEIN EAG"/>
    <property type="match status" value="1"/>
</dbReference>
<dbReference type="RefSeq" id="XP_004024010.1">
    <property type="nucleotide sequence ID" value="XM_004023961.1"/>
</dbReference>
<keyword evidence="1" id="KW-0812">Transmembrane</keyword>
<dbReference type="GeneID" id="14903173"/>
<dbReference type="GO" id="GO:0005886">
    <property type="term" value="C:plasma membrane"/>
    <property type="evidence" value="ECO:0007669"/>
    <property type="project" value="TreeGrafter"/>
</dbReference>
<dbReference type="Proteomes" id="UP000008983">
    <property type="component" value="Unassembled WGS sequence"/>
</dbReference>
<protein>
    <recommendedName>
        <fullName evidence="4">Transmembrane protein</fullName>
    </recommendedName>
</protein>
<reference evidence="2 3" key="1">
    <citation type="submission" date="2011-07" db="EMBL/GenBank/DDBJ databases">
        <authorList>
            <person name="Coyne R."/>
            <person name="Brami D."/>
            <person name="Johnson J."/>
            <person name="Hostetler J."/>
            <person name="Hannick L."/>
            <person name="Clark T."/>
            <person name="Cassidy-Hanley D."/>
            <person name="Inman J."/>
        </authorList>
    </citation>
    <scope>NUCLEOTIDE SEQUENCE [LARGE SCALE GENOMIC DNA]</scope>
    <source>
        <strain evidence="2 3">G5</strain>
    </source>
</reference>
<keyword evidence="1" id="KW-1133">Transmembrane helix</keyword>
<name>G0R602_ICHMU</name>
<keyword evidence="1" id="KW-0472">Membrane</keyword>
<feature type="transmembrane region" description="Helical" evidence="1">
    <location>
        <begin position="76"/>
        <end position="102"/>
    </location>
</feature>
<evidence type="ECO:0000256" key="1">
    <source>
        <dbReference type="SAM" id="Phobius"/>
    </source>
</evidence>
<organism evidence="2 3">
    <name type="scientific">Ichthyophthirius multifiliis</name>
    <name type="common">White spot disease agent</name>
    <name type="synonym">Ich</name>
    <dbReference type="NCBI Taxonomy" id="5932"/>
    <lineage>
        <taxon>Eukaryota</taxon>
        <taxon>Sar</taxon>
        <taxon>Alveolata</taxon>
        <taxon>Ciliophora</taxon>
        <taxon>Intramacronucleata</taxon>
        <taxon>Oligohymenophorea</taxon>
        <taxon>Hymenostomatida</taxon>
        <taxon>Ophryoglenina</taxon>
        <taxon>Ichthyophthirius</taxon>
    </lineage>
</organism>
<evidence type="ECO:0008006" key="4">
    <source>
        <dbReference type="Google" id="ProtNLM"/>
    </source>
</evidence>
<feature type="transmembrane region" description="Helical" evidence="1">
    <location>
        <begin position="31"/>
        <end position="56"/>
    </location>
</feature>
<dbReference type="GO" id="GO:0005249">
    <property type="term" value="F:voltage-gated potassium channel activity"/>
    <property type="evidence" value="ECO:0007669"/>
    <property type="project" value="TreeGrafter"/>
</dbReference>
<dbReference type="GO" id="GO:0042391">
    <property type="term" value="P:regulation of membrane potential"/>
    <property type="evidence" value="ECO:0007669"/>
    <property type="project" value="TreeGrafter"/>
</dbReference>
<dbReference type="SUPFAM" id="SSF81324">
    <property type="entry name" value="Voltage-gated potassium channels"/>
    <property type="match status" value="1"/>
</dbReference>
<accession>G0R602</accession>
<gene>
    <name evidence="2" type="ORF">IMG5_201510</name>
</gene>
<evidence type="ECO:0000313" key="3">
    <source>
        <dbReference type="Proteomes" id="UP000008983"/>
    </source>
</evidence>
<proteinExistence type="predicted"/>